<sequence length="96" mass="11077">MNFKFNLSILVVILLTFALNCLAGTGDFRYHADLDLQLRKKRYILDSDKPLVYNLKIRNCDDKISNKQKKVDFKSKDRGEGLHLKSTPSEDDSDLN</sequence>
<protein>
    <submittedName>
        <fullName evidence="4">Uncharacterized protein</fullName>
    </submittedName>
</protein>
<name>A0A0K0F4G2_STRVS</name>
<feature type="signal peptide" evidence="2">
    <location>
        <begin position="1"/>
        <end position="23"/>
    </location>
</feature>
<feature type="region of interest" description="Disordered" evidence="1">
    <location>
        <begin position="73"/>
        <end position="96"/>
    </location>
</feature>
<dbReference type="Proteomes" id="UP000035680">
    <property type="component" value="Unassembled WGS sequence"/>
</dbReference>
<feature type="chain" id="PRO_5005329406" evidence="2">
    <location>
        <begin position="24"/>
        <end position="96"/>
    </location>
</feature>
<dbReference type="WBParaSite" id="SVE_0369900.1">
    <property type="protein sequence ID" value="SVE_0369900.1"/>
    <property type="gene ID" value="SVE_0369900"/>
</dbReference>
<accession>A0A0K0F4G2</accession>
<dbReference type="AlphaFoldDB" id="A0A0K0F4G2"/>
<evidence type="ECO:0000256" key="2">
    <source>
        <dbReference type="SAM" id="SignalP"/>
    </source>
</evidence>
<evidence type="ECO:0000313" key="3">
    <source>
        <dbReference type="Proteomes" id="UP000035680"/>
    </source>
</evidence>
<keyword evidence="2" id="KW-0732">Signal</keyword>
<feature type="compositionally biased region" description="Basic and acidic residues" evidence="1">
    <location>
        <begin position="73"/>
        <end position="83"/>
    </location>
</feature>
<evidence type="ECO:0000256" key="1">
    <source>
        <dbReference type="SAM" id="MobiDB-lite"/>
    </source>
</evidence>
<proteinExistence type="predicted"/>
<reference evidence="3" key="1">
    <citation type="submission" date="2014-07" db="EMBL/GenBank/DDBJ databases">
        <authorList>
            <person name="Martin A.A"/>
            <person name="De Silva N."/>
        </authorList>
    </citation>
    <scope>NUCLEOTIDE SEQUENCE</scope>
</reference>
<organism evidence="3 4">
    <name type="scientific">Strongyloides venezuelensis</name>
    <name type="common">Threadworm</name>
    <dbReference type="NCBI Taxonomy" id="75913"/>
    <lineage>
        <taxon>Eukaryota</taxon>
        <taxon>Metazoa</taxon>
        <taxon>Ecdysozoa</taxon>
        <taxon>Nematoda</taxon>
        <taxon>Chromadorea</taxon>
        <taxon>Rhabditida</taxon>
        <taxon>Tylenchina</taxon>
        <taxon>Panagrolaimomorpha</taxon>
        <taxon>Strongyloidoidea</taxon>
        <taxon>Strongyloididae</taxon>
        <taxon>Strongyloides</taxon>
    </lineage>
</organism>
<evidence type="ECO:0000313" key="4">
    <source>
        <dbReference type="WBParaSite" id="SVE_0369900.1"/>
    </source>
</evidence>
<keyword evidence="3" id="KW-1185">Reference proteome</keyword>
<reference evidence="4" key="2">
    <citation type="submission" date="2015-08" db="UniProtKB">
        <authorList>
            <consortium name="WormBaseParasite"/>
        </authorList>
    </citation>
    <scope>IDENTIFICATION</scope>
</reference>